<dbReference type="InterPro" id="IPR011333">
    <property type="entry name" value="SKP1/BTB/POZ_sf"/>
</dbReference>
<name>A0AAN5I7G5_9BILA</name>
<dbReference type="Gene3D" id="3.30.710.10">
    <property type="entry name" value="Potassium Channel Kv1.1, Chain A"/>
    <property type="match status" value="1"/>
</dbReference>
<feature type="non-terminal residue" evidence="1">
    <location>
        <position position="1"/>
    </location>
</feature>
<sequence length="88" mass="10423">SDLTVLHILKLADRFQMEKLKKECEKHIMKMKGFDMMKKLILSDQFQLAHLRNECIYWFKSLSANYSKMKKSSTEYANLSAEMKDALE</sequence>
<evidence type="ECO:0008006" key="3">
    <source>
        <dbReference type="Google" id="ProtNLM"/>
    </source>
</evidence>
<evidence type="ECO:0000313" key="2">
    <source>
        <dbReference type="Proteomes" id="UP001328107"/>
    </source>
</evidence>
<dbReference type="AlphaFoldDB" id="A0AAN5I7G5"/>
<gene>
    <name evidence="1" type="ORF">PMAYCL1PPCAC_25453</name>
</gene>
<protein>
    <recommendedName>
        <fullName evidence="3">BTB domain-containing protein</fullName>
    </recommendedName>
</protein>
<keyword evidence="2" id="KW-1185">Reference proteome</keyword>
<dbReference type="EMBL" id="BTRK01000005">
    <property type="protein sequence ID" value="GMR55258.1"/>
    <property type="molecule type" value="Genomic_DNA"/>
</dbReference>
<accession>A0AAN5I7G5</accession>
<comment type="caution">
    <text evidence="1">The sequence shown here is derived from an EMBL/GenBank/DDBJ whole genome shotgun (WGS) entry which is preliminary data.</text>
</comment>
<reference evidence="2" key="1">
    <citation type="submission" date="2022-10" db="EMBL/GenBank/DDBJ databases">
        <title>Genome assembly of Pristionchus species.</title>
        <authorList>
            <person name="Yoshida K."/>
            <person name="Sommer R.J."/>
        </authorList>
    </citation>
    <scope>NUCLEOTIDE SEQUENCE [LARGE SCALE GENOMIC DNA]</scope>
    <source>
        <strain evidence="2">RS5460</strain>
    </source>
</reference>
<organism evidence="1 2">
    <name type="scientific">Pristionchus mayeri</name>
    <dbReference type="NCBI Taxonomy" id="1317129"/>
    <lineage>
        <taxon>Eukaryota</taxon>
        <taxon>Metazoa</taxon>
        <taxon>Ecdysozoa</taxon>
        <taxon>Nematoda</taxon>
        <taxon>Chromadorea</taxon>
        <taxon>Rhabditida</taxon>
        <taxon>Rhabditina</taxon>
        <taxon>Diplogasteromorpha</taxon>
        <taxon>Diplogasteroidea</taxon>
        <taxon>Neodiplogasteridae</taxon>
        <taxon>Pristionchus</taxon>
    </lineage>
</organism>
<dbReference type="PANTHER" id="PTHR22744:SF14">
    <property type="entry name" value="BTB DOMAIN-CONTAINING PROTEIN-RELATED"/>
    <property type="match status" value="1"/>
</dbReference>
<dbReference type="PANTHER" id="PTHR22744">
    <property type="entry name" value="HELIX LOOP HELIX PROTEIN 21-RELATED"/>
    <property type="match status" value="1"/>
</dbReference>
<dbReference type="Proteomes" id="UP001328107">
    <property type="component" value="Unassembled WGS sequence"/>
</dbReference>
<evidence type="ECO:0000313" key="1">
    <source>
        <dbReference type="EMBL" id="GMR55258.1"/>
    </source>
</evidence>
<proteinExistence type="predicted"/>